<dbReference type="InterPro" id="IPR002934">
    <property type="entry name" value="Polymerase_NTP_transf_dom"/>
</dbReference>
<dbReference type="PANTHER" id="PTHR33571:SF12">
    <property type="entry name" value="BSL3053 PROTEIN"/>
    <property type="match status" value="1"/>
</dbReference>
<evidence type="ECO:0000259" key="10">
    <source>
        <dbReference type="PROSITE" id="PS50943"/>
    </source>
</evidence>
<evidence type="ECO:0000256" key="5">
    <source>
        <dbReference type="ARBA" id="ARBA00022723"/>
    </source>
</evidence>
<protein>
    <submittedName>
        <fullName evidence="11">Helix-turn-helix domain-containing protein</fullName>
    </submittedName>
</protein>
<feature type="domain" description="HTH cro/C1-type" evidence="10">
    <location>
        <begin position="66"/>
        <end position="120"/>
    </location>
</feature>
<evidence type="ECO:0000313" key="12">
    <source>
        <dbReference type="Proteomes" id="UP000290408"/>
    </source>
</evidence>
<sequence>MDHRRPDAWLHRLPPGLPRRQDQRRLLVEADRLLTARATCFATTLMHGRRCISMSILAGYAKSMDIRARRQAAGMSQAALARAARVPQPNISAYENGRRRPTAEVLERIATALDVPLAVRLDTHRDAIVAAVTEHHAMHPRLFGSIARGDAGVGSDVDLLVDFTDEASLLDEVGLRLALRDLLEVEVDVVGSDSLRGDVRDRILHEAIPL</sequence>
<dbReference type="KEGG" id="jli:EXU32_08390"/>
<evidence type="ECO:0000256" key="2">
    <source>
        <dbReference type="ARBA" id="ARBA00022649"/>
    </source>
</evidence>
<dbReference type="SUPFAM" id="SSF81301">
    <property type="entry name" value="Nucleotidyltransferase"/>
    <property type="match status" value="1"/>
</dbReference>
<gene>
    <name evidence="11" type="ORF">EXU32_08390</name>
</gene>
<dbReference type="EMBL" id="CP036164">
    <property type="protein sequence ID" value="QBF46268.1"/>
    <property type="molecule type" value="Genomic_DNA"/>
</dbReference>
<dbReference type="InterPro" id="IPR052038">
    <property type="entry name" value="Type-VII_TA_antitoxin"/>
</dbReference>
<evidence type="ECO:0000256" key="9">
    <source>
        <dbReference type="ARBA" id="ARBA00038276"/>
    </source>
</evidence>
<keyword evidence="5" id="KW-0479">Metal-binding</keyword>
<dbReference type="Gene3D" id="3.30.460.10">
    <property type="entry name" value="Beta Polymerase, domain 2"/>
    <property type="match status" value="1"/>
</dbReference>
<dbReference type="GO" id="GO:0016779">
    <property type="term" value="F:nucleotidyltransferase activity"/>
    <property type="evidence" value="ECO:0007669"/>
    <property type="project" value="UniProtKB-KW"/>
</dbReference>
<dbReference type="CDD" id="cd05403">
    <property type="entry name" value="NT_KNTase_like"/>
    <property type="match status" value="1"/>
</dbReference>
<evidence type="ECO:0000256" key="3">
    <source>
        <dbReference type="ARBA" id="ARBA00022679"/>
    </source>
</evidence>
<dbReference type="InterPro" id="IPR010982">
    <property type="entry name" value="Lambda_DNA-bd_dom_sf"/>
</dbReference>
<dbReference type="AlphaFoldDB" id="A0A4V0ZB00"/>
<organism evidence="11 12">
    <name type="scientific">Janibacter limosus</name>
    <dbReference type="NCBI Taxonomy" id="53458"/>
    <lineage>
        <taxon>Bacteria</taxon>
        <taxon>Bacillati</taxon>
        <taxon>Actinomycetota</taxon>
        <taxon>Actinomycetes</taxon>
        <taxon>Micrococcales</taxon>
        <taxon>Intrasporangiaceae</taxon>
        <taxon>Janibacter</taxon>
    </lineage>
</organism>
<dbReference type="GO" id="GO:0046872">
    <property type="term" value="F:metal ion binding"/>
    <property type="evidence" value="ECO:0007669"/>
    <property type="project" value="UniProtKB-KW"/>
</dbReference>
<evidence type="ECO:0000256" key="6">
    <source>
        <dbReference type="ARBA" id="ARBA00022741"/>
    </source>
</evidence>
<dbReference type="OrthoDB" id="9803128at2"/>
<accession>A0A4V0ZB00</accession>
<keyword evidence="12" id="KW-1185">Reference proteome</keyword>
<dbReference type="InterPro" id="IPR001387">
    <property type="entry name" value="Cro/C1-type_HTH"/>
</dbReference>
<dbReference type="SMART" id="SM00530">
    <property type="entry name" value="HTH_XRE"/>
    <property type="match status" value="1"/>
</dbReference>
<dbReference type="SUPFAM" id="SSF47413">
    <property type="entry name" value="lambda repressor-like DNA-binding domains"/>
    <property type="match status" value="1"/>
</dbReference>
<name>A0A4V0ZB00_9MICO</name>
<dbReference type="Proteomes" id="UP000290408">
    <property type="component" value="Chromosome"/>
</dbReference>
<keyword evidence="2" id="KW-1277">Toxin-antitoxin system</keyword>
<dbReference type="Gene3D" id="1.10.260.40">
    <property type="entry name" value="lambda repressor-like DNA-binding domains"/>
    <property type="match status" value="1"/>
</dbReference>
<evidence type="ECO:0000313" key="11">
    <source>
        <dbReference type="EMBL" id="QBF46268.1"/>
    </source>
</evidence>
<dbReference type="Pfam" id="PF01381">
    <property type="entry name" value="HTH_3"/>
    <property type="match status" value="1"/>
</dbReference>
<proteinExistence type="inferred from homology"/>
<keyword evidence="7" id="KW-0067">ATP-binding</keyword>
<dbReference type="Pfam" id="PF01909">
    <property type="entry name" value="NTP_transf_2"/>
    <property type="match status" value="1"/>
</dbReference>
<keyword evidence="3" id="KW-0808">Transferase</keyword>
<keyword evidence="8" id="KW-0460">Magnesium</keyword>
<comment type="cofactor">
    <cofactor evidence="1">
        <name>Mg(2+)</name>
        <dbReference type="ChEBI" id="CHEBI:18420"/>
    </cofactor>
</comment>
<evidence type="ECO:0000256" key="1">
    <source>
        <dbReference type="ARBA" id="ARBA00001946"/>
    </source>
</evidence>
<reference evidence="11 12" key="1">
    <citation type="submission" date="2019-02" db="EMBL/GenBank/DDBJ databases">
        <title>Genomic data mining of an Antarctic deep-sea actinobacterium, Janibacterlimosus P3-3-X1.</title>
        <authorList>
            <person name="Liao L."/>
            <person name="Chen B."/>
        </authorList>
    </citation>
    <scope>NUCLEOTIDE SEQUENCE [LARGE SCALE GENOMIC DNA]</scope>
    <source>
        <strain evidence="11 12">P3-3-X1</strain>
    </source>
</reference>
<comment type="similarity">
    <text evidence="9">Belongs to the MntA antitoxin family.</text>
</comment>
<dbReference type="PANTHER" id="PTHR33571">
    <property type="entry name" value="SSL8005 PROTEIN"/>
    <property type="match status" value="1"/>
</dbReference>
<evidence type="ECO:0000256" key="8">
    <source>
        <dbReference type="ARBA" id="ARBA00022842"/>
    </source>
</evidence>
<evidence type="ECO:0000256" key="4">
    <source>
        <dbReference type="ARBA" id="ARBA00022695"/>
    </source>
</evidence>
<keyword evidence="6" id="KW-0547">Nucleotide-binding</keyword>
<dbReference type="InterPro" id="IPR043519">
    <property type="entry name" value="NT_sf"/>
</dbReference>
<evidence type="ECO:0000256" key="7">
    <source>
        <dbReference type="ARBA" id="ARBA00022840"/>
    </source>
</evidence>
<dbReference type="GO" id="GO:0003677">
    <property type="term" value="F:DNA binding"/>
    <property type="evidence" value="ECO:0007669"/>
    <property type="project" value="InterPro"/>
</dbReference>
<dbReference type="GO" id="GO:0005524">
    <property type="term" value="F:ATP binding"/>
    <property type="evidence" value="ECO:0007669"/>
    <property type="project" value="UniProtKB-KW"/>
</dbReference>
<dbReference type="PROSITE" id="PS50943">
    <property type="entry name" value="HTH_CROC1"/>
    <property type="match status" value="1"/>
</dbReference>
<dbReference type="CDD" id="cd00093">
    <property type="entry name" value="HTH_XRE"/>
    <property type="match status" value="1"/>
</dbReference>
<keyword evidence="4" id="KW-0548">Nucleotidyltransferase</keyword>